<gene>
    <name evidence="1" type="ORF">SAMN05443245_4004</name>
</gene>
<proteinExistence type="predicted"/>
<evidence type="ECO:0000313" key="1">
    <source>
        <dbReference type="EMBL" id="SDR25843.1"/>
    </source>
</evidence>
<evidence type="ECO:0000313" key="2">
    <source>
        <dbReference type="Proteomes" id="UP000183487"/>
    </source>
</evidence>
<dbReference type="EMBL" id="FNKP01000002">
    <property type="protein sequence ID" value="SDR25843.1"/>
    <property type="molecule type" value="Genomic_DNA"/>
</dbReference>
<dbReference type="Proteomes" id="UP000183487">
    <property type="component" value="Unassembled WGS sequence"/>
</dbReference>
<keyword evidence="2" id="KW-1185">Reference proteome</keyword>
<reference evidence="2" key="1">
    <citation type="submission" date="2016-10" db="EMBL/GenBank/DDBJ databases">
        <authorList>
            <person name="Varghese N."/>
        </authorList>
    </citation>
    <scope>NUCLEOTIDE SEQUENCE [LARGE SCALE GENOMIC DNA]</scope>
    <source>
        <strain evidence="2">GAS106B</strain>
    </source>
</reference>
<sequence>MMRAKADALSRDSFSLTCGQFFIDRSFFKDMAAHAPPHLNIASALVNTACLNAFGRLGSAENGLNT</sequence>
<protein>
    <submittedName>
        <fullName evidence="1">Uncharacterized protein</fullName>
    </submittedName>
</protein>
<accession>A0A1H1HKE8</accession>
<organism evidence="1 2">
    <name type="scientific">Paraburkholderia fungorum</name>
    <dbReference type="NCBI Taxonomy" id="134537"/>
    <lineage>
        <taxon>Bacteria</taxon>
        <taxon>Pseudomonadati</taxon>
        <taxon>Pseudomonadota</taxon>
        <taxon>Betaproteobacteria</taxon>
        <taxon>Burkholderiales</taxon>
        <taxon>Burkholderiaceae</taxon>
        <taxon>Paraburkholderia</taxon>
    </lineage>
</organism>
<name>A0A1H1HKE8_9BURK</name>
<dbReference type="AlphaFoldDB" id="A0A1H1HKE8"/>